<feature type="coiled-coil region" evidence="1">
    <location>
        <begin position="31"/>
        <end position="83"/>
    </location>
</feature>
<keyword evidence="3" id="KW-1185">Reference proteome</keyword>
<evidence type="ECO:0000313" key="2">
    <source>
        <dbReference type="EMBL" id="ONM42983.1"/>
    </source>
</evidence>
<dbReference type="EMBL" id="MUBC01000039">
    <property type="protein sequence ID" value="ONM42983.1"/>
    <property type="molecule type" value="Genomic_DNA"/>
</dbReference>
<proteinExistence type="predicted"/>
<sequence>MPSQPPTGSAKVLQTRQGAELLAASRQLAGMRTALRKREKELAQREETEKALRRENLELTRRLNAAQKQNQSLLEKLARLTLESSDVTGNHVFEPSDYRTIDD</sequence>
<accession>A0A1S8DC59</accession>
<gene>
    <name evidence="2" type="ORF">BXT89_15110</name>
</gene>
<dbReference type="AlphaFoldDB" id="A0A1S8DC59"/>
<dbReference type="Proteomes" id="UP000242847">
    <property type="component" value="Unassembled WGS sequence"/>
</dbReference>
<organism evidence="2 3">
    <name type="scientific">Halopseudomonas pachastrellae</name>
    <dbReference type="NCBI Taxonomy" id="254161"/>
    <lineage>
        <taxon>Bacteria</taxon>
        <taxon>Pseudomonadati</taxon>
        <taxon>Pseudomonadota</taxon>
        <taxon>Gammaproteobacteria</taxon>
        <taxon>Pseudomonadales</taxon>
        <taxon>Pseudomonadaceae</taxon>
        <taxon>Halopseudomonas</taxon>
    </lineage>
</organism>
<protein>
    <submittedName>
        <fullName evidence="2">Uncharacterized protein</fullName>
    </submittedName>
</protein>
<name>A0A1S8DC59_9GAMM</name>
<comment type="caution">
    <text evidence="2">The sequence shown here is derived from an EMBL/GenBank/DDBJ whole genome shotgun (WGS) entry which is preliminary data.</text>
</comment>
<evidence type="ECO:0000313" key="3">
    <source>
        <dbReference type="Proteomes" id="UP000242847"/>
    </source>
</evidence>
<keyword evidence="1" id="KW-0175">Coiled coil</keyword>
<evidence type="ECO:0000256" key="1">
    <source>
        <dbReference type="SAM" id="Coils"/>
    </source>
</evidence>
<reference evidence="2 3" key="1">
    <citation type="submission" date="2017-01" db="EMBL/GenBank/DDBJ databases">
        <title>Draft genome sequence of Pseudomonas pachastrellae type strain CCUG 46540T from a deep sea.</title>
        <authorList>
            <person name="Gomila M."/>
            <person name="Mulet M."/>
            <person name="Lalucat J."/>
            <person name="Garcia-Valdes E."/>
        </authorList>
    </citation>
    <scope>NUCLEOTIDE SEQUENCE [LARGE SCALE GENOMIC DNA]</scope>
    <source>
        <strain evidence="2 3">CCUG 46540</strain>
    </source>
</reference>